<comment type="caution">
    <text evidence="6">The sequence shown here is derived from an EMBL/GenBank/DDBJ whole genome shotgun (WGS) entry which is preliminary data.</text>
</comment>
<keyword evidence="3 4" id="KW-0472">Membrane</keyword>
<feature type="transmembrane region" description="Helical" evidence="4">
    <location>
        <begin position="286"/>
        <end position="307"/>
    </location>
</feature>
<dbReference type="GO" id="GO:0022857">
    <property type="term" value="F:transmembrane transporter activity"/>
    <property type="evidence" value="ECO:0007669"/>
    <property type="project" value="InterPro"/>
</dbReference>
<dbReference type="AlphaFoldDB" id="A0A5B2VSP5"/>
<feature type="transmembrane region" description="Helical" evidence="4">
    <location>
        <begin position="223"/>
        <end position="249"/>
    </location>
</feature>
<dbReference type="Gene3D" id="1.20.1250.20">
    <property type="entry name" value="MFS general substrate transporter like domains"/>
    <property type="match status" value="1"/>
</dbReference>
<dbReference type="Proteomes" id="UP000323142">
    <property type="component" value="Unassembled WGS sequence"/>
</dbReference>
<dbReference type="OrthoDB" id="7200137at2"/>
<dbReference type="PANTHER" id="PTHR11360:SF308">
    <property type="entry name" value="BLL3089 PROTEIN"/>
    <property type="match status" value="1"/>
</dbReference>
<dbReference type="InterPro" id="IPR020846">
    <property type="entry name" value="MFS_dom"/>
</dbReference>
<dbReference type="PROSITE" id="PS50850">
    <property type="entry name" value="MFS"/>
    <property type="match status" value="1"/>
</dbReference>
<evidence type="ECO:0000313" key="6">
    <source>
        <dbReference type="EMBL" id="KAA2242261.1"/>
    </source>
</evidence>
<evidence type="ECO:0000256" key="1">
    <source>
        <dbReference type="ARBA" id="ARBA00022692"/>
    </source>
</evidence>
<reference evidence="6 7" key="2">
    <citation type="submission" date="2019-09" db="EMBL/GenBank/DDBJ databases">
        <authorList>
            <person name="Jin C."/>
        </authorList>
    </citation>
    <scope>NUCLEOTIDE SEQUENCE [LARGE SCALE GENOMIC DNA]</scope>
    <source>
        <strain evidence="6 7">BN140002</strain>
    </source>
</reference>
<protein>
    <submittedName>
        <fullName evidence="6">MFS transporter</fullName>
    </submittedName>
</protein>
<feature type="transmembrane region" description="Helical" evidence="4">
    <location>
        <begin position="347"/>
        <end position="366"/>
    </location>
</feature>
<keyword evidence="2 4" id="KW-1133">Transmembrane helix</keyword>
<dbReference type="InterPro" id="IPR050327">
    <property type="entry name" value="Proton-linked_MCT"/>
</dbReference>
<dbReference type="InterPro" id="IPR036259">
    <property type="entry name" value="MFS_trans_sf"/>
</dbReference>
<evidence type="ECO:0000256" key="2">
    <source>
        <dbReference type="ARBA" id="ARBA00022989"/>
    </source>
</evidence>
<gene>
    <name evidence="6" type="ORF">F0L46_02950</name>
</gene>
<feature type="domain" description="Major facilitator superfamily (MFS) profile" evidence="5">
    <location>
        <begin position="19"/>
        <end position="397"/>
    </location>
</feature>
<dbReference type="RefSeq" id="WP_149815532.1">
    <property type="nucleotide sequence ID" value="NZ_VUOA01000006.1"/>
</dbReference>
<feature type="transmembrane region" description="Helical" evidence="4">
    <location>
        <begin position="172"/>
        <end position="194"/>
    </location>
</feature>
<feature type="transmembrane region" description="Helical" evidence="4">
    <location>
        <begin position="112"/>
        <end position="133"/>
    </location>
</feature>
<organism evidence="6 7">
    <name type="scientific">Salinarimonas soli</name>
    <dbReference type="NCBI Taxonomy" id="1638099"/>
    <lineage>
        <taxon>Bacteria</taxon>
        <taxon>Pseudomonadati</taxon>
        <taxon>Pseudomonadota</taxon>
        <taxon>Alphaproteobacteria</taxon>
        <taxon>Hyphomicrobiales</taxon>
        <taxon>Salinarimonadaceae</taxon>
        <taxon>Salinarimonas</taxon>
    </lineage>
</organism>
<evidence type="ECO:0000313" key="7">
    <source>
        <dbReference type="Proteomes" id="UP000323142"/>
    </source>
</evidence>
<keyword evidence="7" id="KW-1185">Reference proteome</keyword>
<reference evidence="6 7" key="1">
    <citation type="submission" date="2019-09" db="EMBL/GenBank/DDBJ databases">
        <title>Salinarimonas rosea gen. nov., sp. nov., a new member of the a-2 subgroup of the Proteobacteria.</title>
        <authorList>
            <person name="Liu J."/>
        </authorList>
    </citation>
    <scope>NUCLEOTIDE SEQUENCE [LARGE SCALE GENOMIC DNA]</scope>
    <source>
        <strain evidence="6 7">BN140002</strain>
    </source>
</reference>
<dbReference type="PANTHER" id="PTHR11360">
    <property type="entry name" value="MONOCARBOXYLATE TRANSPORTER"/>
    <property type="match status" value="1"/>
</dbReference>
<accession>A0A5B2VSP5</accession>
<name>A0A5B2VSP5_9HYPH</name>
<feature type="transmembrane region" description="Helical" evidence="4">
    <location>
        <begin position="372"/>
        <end position="392"/>
    </location>
</feature>
<feature type="transmembrane region" description="Helical" evidence="4">
    <location>
        <begin position="51"/>
        <end position="74"/>
    </location>
</feature>
<dbReference type="InterPro" id="IPR011701">
    <property type="entry name" value="MFS"/>
</dbReference>
<evidence type="ECO:0000256" key="4">
    <source>
        <dbReference type="SAM" id="Phobius"/>
    </source>
</evidence>
<dbReference type="Pfam" id="PF07690">
    <property type="entry name" value="MFS_1"/>
    <property type="match status" value="1"/>
</dbReference>
<evidence type="ECO:0000256" key="3">
    <source>
        <dbReference type="ARBA" id="ARBA00023136"/>
    </source>
</evidence>
<keyword evidence="1 4" id="KW-0812">Transmembrane</keyword>
<feature type="transmembrane region" description="Helical" evidence="4">
    <location>
        <begin position="255"/>
        <end position="274"/>
    </location>
</feature>
<dbReference type="SUPFAM" id="SSF103473">
    <property type="entry name" value="MFS general substrate transporter"/>
    <property type="match status" value="1"/>
</dbReference>
<proteinExistence type="predicted"/>
<feature type="transmembrane region" description="Helical" evidence="4">
    <location>
        <begin position="145"/>
        <end position="166"/>
    </location>
</feature>
<sequence>MSPADDAASAPPTPGPRVVTTALGITQILGFGSTYYLPAVLAKPIAADTGWPLSLVVGAFSFGLLVSGLVSPHVGRTIDRFGGRPVLAASSCLIAAGQATLGLAGALPVYVLGWLILGAGMGAGLYDAAFATLGRLYGEAARRAIIGVTLWGGLASTVCWPLSAYLVETLGWRGACLVYAAIQLTVSLPIHWLLVPRRVPVVEHARDTQADEVRIDRWRRRALVLLGGGLVIGSVITSVIAVHLLTLLQARGLDLATAVALGALVGPAQVASRMVEMTVGIRLHPLWTMTASVVLMTLGLLLLAVIPQAGIALVLYGAGNGVYSIARGTVPLALFGRRGYGALIGRLAMPALLAAALSPSLGAYLIEIGGPGALLGVLVAASALNVVLVLALRVTAKRIAPVEVSP</sequence>
<evidence type="ECO:0000259" key="5">
    <source>
        <dbReference type="PROSITE" id="PS50850"/>
    </source>
</evidence>
<dbReference type="EMBL" id="VUOA01000006">
    <property type="protein sequence ID" value="KAA2242261.1"/>
    <property type="molecule type" value="Genomic_DNA"/>
</dbReference>
<feature type="transmembrane region" description="Helical" evidence="4">
    <location>
        <begin position="313"/>
        <end position="335"/>
    </location>
</feature>